<evidence type="ECO:0000256" key="1">
    <source>
        <dbReference type="SAM" id="MobiDB-lite"/>
    </source>
</evidence>
<reference evidence="2" key="1">
    <citation type="submission" date="2018-05" db="EMBL/GenBank/DDBJ databases">
        <title>Draft genome of Mucuna pruriens seed.</title>
        <authorList>
            <person name="Nnadi N.E."/>
            <person name="Vos R."/>
            <person name="Hasami M.H."/>
            <person name="Devisetty U.K."/>
            <person name="Aguiy J.C."/>
        </authorList>
    </citation>
    <scope>NUCLEOTIDE SEQUENCE [LARGE SCALE GENOMIC DNA]</scope>
    <source>
        <strain evidence="2">JCA_2017</strain>
    </source>
</reference>
<protein>
    <submittedName>
        <fullName evidence="2">Uncharacterized protein</fullName>
    </submittedName>
</protein>
<comment type="caution">
    <text evidence="2">The sequence shown here is derived from an EMBL/GenBank/DDBJ whole genome shotgun (WGS) entry which is preliminary data.</text>
</comment>
<accession>A0A371GWI5</accession>
<feature type="non-terminal residue" evidence="2">
    <location>
        <position position="1"/>
    </location>
</feature>
<dbReference type="AlphaFoldDB" id="A0A371GWI5"/>
<feature type="compositionally biased region" description="Polar residues" evidence="1">
    <location>
        <begin position="72"/>
        <end position="82"/>
    </location>
</feature>
<proteinExistence type="predicted"/>
<name>A0A371GWI5_MUCPR</name>
<dbReference type="Proteomes" id="UP000257109">
    <property type="component" value="Unassembled WGS sequence"/>
</dbReference>
<dbReference type="EMBL" id="QJKJ01004257">
    <property type="protein sequence ID" value="RDX94901.1"/>
    <property type="molecule type" value="Genomic_DNA"/>
</dbReference>
<evidence type="ECO:0000313" key="3">
    <source>
        <dbReference type="Proteomes" id="UP000257109"/>
    </source>
</evidence>
<feature type="region of interest" description="Disordered" evidence="1">
    <location>
        <begin position="57"/>
        <end position="82"/>
    </location>
</feature>
<sequence length="82" mass="9540">MTTITFILRRKFTSTKSSRNNGLNWVIKNILFFHPQIIIDRKRNKIHGLTLLNDDEGRANSLNRAQKRRNLKPSTPSNHTSP</sequence>
<evidence type="ECO:0000313" key="2">
    <source>
        <dbReference type="EMBL" id="RDX94901.1"/>
    </source>
</evidence>
<gene>
    <name evidence="2" type="ORF">CR513_22666</name>
</gene>
<keyword evidence="3" id="KW-1185">Reference proteome</keyword>
<organism evidence="2 3">
    <name type="scientific">Mucuna pruriens</name>
    <name type="common">Velvet bean</name>
    <name type="synonym">Dolichos pruriens</name>
    <dbReference type="NCBI Taxonomy" id="157652"/>
    <lineage>
        <taxon>Eukaryota</taxon>
        <taxon>Viridiplantae</taxon>
        <taxon>Streptophyta</taxon>
        <taxon>Embryophyta</taxon>
        <taxon>Tracheophyta</taxon>
        <taxon>Spermatophyta</taxon>
        <taxon>Magnoliopsida</taxon>
        <taxon>eudicotyledons</taxon>
        <taxon>Gunneridae</taxon>
        <taxon>Pentapetalae</taxon>
        <taxon>rosids</taxon>
        <taxon>fabids</taxon>
        <taxon>Fabales</taxon>
        <taxon>Fabaceae</taxon>
        <taxon>Papilionoideae</taxon>
        <taxon>50 kb inversion clade</taxon>
        <taxon>NPAAA clade</taxon>
        <taxon>indigoferoid/millettioid clade</taxon>
        <taxon>Phaseoleae</taxon>
        <taxon>Mucuna</taxon>
    </lineage>
</organism>